<feature type="region of interest" description="Disordered" evidence="2">
    <location>
        <begin position="658"/>
        <end position="682"/>
    </location>
</feature>
<evidence type="ECO:0000313" key="3">
    <source>
        <dbReference type="EMBL" id="EJK75294.1"/>
    </source>
</evidence>
<feature type="compositionally biased region" description="Polar residues" evidence="2">
    <location>
        <begin position="668"/>
        <end position="681"/>
    </location>
</feature>
<dbReference type="PANTHER" id="PTHR32387">
    <property type="entry name" value="WU:FJ29H11"/>
    <property type="match status" value="1"/>
</dbReference>
<dbReference type="OrthoDB" id="46819at2759"/>
<dbReference type="InterPro" id="IPR036890">
    <property type="entry name" value="HATPase_C_sf"/>
</dbReference>
<feature type="region of interest" description="Disordered" evidence="2">
    <location>
        <begin position="1906"/>
        <end position="1944"/>
    </location>
</feature>
<dbReference type="Proteomes" id="UP000266841">
    <property type="component" value="Unassembled WGS sequence"/>
</dbReference>
<name>K0TDU0_THAOC</name>
<comment type="caution">
    <text evidence="3">The sequence shown here is derived from an EMBL/GenBank/DDBJ whole genome shotgun (WGS) entry which is preliminary data.</text>
</comment>
<evidence type="ECO:0000256" key="2">
    <source>
        <dbReference type="SAM" id="MobiDB-lite"/>
    </source>
</evidence>
<feature type="compositionally biased region" description="Low complexity" evidence="2">
    <location>
        <begin position="1933"/>
        <end position="1943"/>
    </location>
</feature>
<feature type="region of interest" description="Disordered" evidence="2">
    <location>
        <begin position="1803"/>
        <end position="1832"/>
    </location>
</feature>
<reference evidence="3 4" key="1">
    <citation type="journal article" date="2012" name="Genome Biol.">
        <title>Genome and low-iron response of an oceanic diatom adapted to chronic iron limitation.</title>
        <authorList>
            <person name="Lommer M."/>
            <person name="Specht M."/>
            <person name="Roy A.S."/>
            <person name="Kraemer L."/>
            <person name="Andreson R."/>
            <person name="Gutowska M.A."/>
            <person name="Wolf J."/>
            <person name="Bergner S.V."/>
            <person name="Schilhabel M.B."/>
            <person name="Klostermeier U.C."/>
            <person name="Beiko R.G."/>
            <person name="Rosenstiel P."/>
            <person name="Hippler M."/>
            <person name="Laroche J."/>
        </authorList>
    </citation>
    <scope>NUCLEOTIDE SEQUENCE [LARGE SCALE GENOMIC DNA]</scope>
    <source>
        <strain evidence="3 4">CCMP1005</strain>
    </source>
</reference>
<feature type="region of interest" description="Disordered" evidence="2">
    <location>
        <begin position="744"/>
        <end position="768"/>
    </location>
</feature>
<dbReference type="SUPFAM" id="SSF55874">
    <property type="entry name" value="ATPase domain of HSP90 chaperone/DNA topoisomerase II/histidine kinase"/>
    <property type="match status" value="1"/>
</dbReference>
<feature type="coiled-coil region" evidence="1">
    <location>
        <begin position="1658"/>
        <end position="1723"/>
    </location>
</feature>
<gene>
    <name evidence="3" type="ORF">THAOC_02985</name>
</gene>
<sequence>MDHAHADHAVRLPLRLAAEPYAKDLSDGAVALGLHCSGTQDVELAMLVDDHGIIAFCSSRLICRRELLSSIVGDSLDRNQIDSSSRWQSETLWLLVRSSTASNTLTWHHFEGQSDTAVPTKIAPRASSMTPAHDAFCARLITDSIRTYYAQQILEPSVRGFLSVLEKQFARGDLYLFELLQNAVDDGADTVRFAIQDNTLQVSHNGRRFTPLDVLGLSSVGLSTKSRQGKRTIGFMGVGFKAVYKRYARVCIRDGTYSFVYQEPNQNKSGYGWVMLPMWKQLEDGAGSGTMCHFSLEQPRGGMQSVLKDLSVLPVTAPPLLGRAALLKKEGSSTGGKWTLDWNSKLYVVERARIQLYTRDDRSEIVTVNITDGQGQERHYKWLFVSHKFMPSEAARSTYLHHTKRSQSGTEEVCGFVNLTTRSTKAGRVHSVLPTKISLPIPMHVQGSWLLSVDRQEVQDLSDNAWNLDILKSVPLVSANFFRWAANEKLEDYTALMPILPMPSPDNPDATEMLGQSISLRGLQRVLFSQRILPVAVPLGNDSMKAADNSTGTGYYEGQHSIWVPPSFLKWLSPELLRNWLGKRPLRTDLMGGAAYHPIFSSVHVLGQLCPLPERRSQLRNEMLEGPLRQPNAQTALRLMAAIGAAYDTHPDFITIGQHHDANGSKAGKSTSKNGTSNSAESAPAVACPALPALMRAWPVFLTADASLVTLDQIVLPAPDFALVPTDLAPILRAHLIKEETLQQRFGNGKKRGKMRGSGGQQKKSKASLQRLRPLLEEAIIKADQASAKADNSAGEEAEANTEDQHVASFLRRARSEMPSNVVDVPSAVSNLFHSINKQRGSLTEENLSTIMSISRYALETENSSLLSYVLVDDPNCSGPGAGMKLLPAGQAYVGGSIDEGGPGADLENFAGISLPFLSSKYSSMIQDSFARKKFVKLLLRAGVKAGLSVSASAVVDVERDRTTLQLILPKLAEGELPPVRKKVKCEVSLPYYLGTVMRKKYSLVDAELSTEWERLVRSMSPDSAVGFIKLLLQLPVENSLRATPTNVPAAAKCLSGLSDATALVKDEGVSNNKLTARLAANVAVPLRSRLYYLPPGQPGAKTLDIAEARIVGQLKALKWLPCSLASSNSESTPLSLYRPEACLLDPDLNRPEMPVVHLPDPLLRRLKSSIIAQSLEWGRTAPPPPVTELVKLAQEAKCLNFDDSRRAEMYTEMVSIWTAIARAHLRGGLSPDDMRTIENLVRDPSNLFIPLRRNLEARDKIGSIVSIDRCVRMPELINHTNNRDELKRLSVASLVASNFIGDYNRATDNPFYSSPEISKATMELMNIPALEDYKTDALIRASGSFVRYCFEVEPVISSRFSAVRETFSYAMRWCIESSTDFGRTDRGLKVWCRRLGTGPKALRPRWVSPNGPVQVVLDDSKARSALLTPEMKIQTLGVLDHHDKEDCPNARTLSRIDKEVLIHCGILRLSDGRFKIKTRARGAGATIDGASWRVQLVCALLKSMEIDRVESSGDAIDQASSSEKNCFLAPNYEPLDVLRYESLTREFKAPSMNEPVLTPMYAVFGRAPKSQKKCVLVSGGPEDYSIELEELISGYVGVLSGPATQTKPYRAAIRLLSHLENEASFTKFVNRDFGDSDAAQRWRDITERNKTLDNLRKAELAKDAKKLRSLLITAEELCEDDPDGGDAVLQGARDLLAALEENEAKLRRMKERKETLDNLRKAELAKDAKTLRSLLINAEALCEDDPDGGDMVLQPARDLLTSLENEAASNARGTENNALNCGRGRGVGRTLPSWMNSIDGPTAAPGVETSEAAVGPEPVTSGRGRGVSNQPAWMTSEKGVTVTAATFDSVKLEEEDAVVPSNLPPLVSNGDPPPVGRDPFCDNSTQEGDLSASVTSLARVDPKAGVGRGRGVSNLPAWMTNKGDPLGKSAEADPPSAPASLPTVGAGRDHGVSNLPACMTSSSYEPTDCNPELKAKDEITTKVGAGRGRGVSNLPAWMSSKDQPVIGPIGGGSCVSDAQANAAKRTLPKASFDNTDGRPTKKSRVSSSYNLNLSMDPDQEPDFLAWLKDKIDERTKLHGGSATISRIAGALD</sequence>
<dbReference type="EMBL" id="AGNL01003018">
    <property type="protein sequence ID" value="EJK75294.1"/>
    <property type="molecule type" value="Genomic_DNA"/>
</dbReference>
<dbReference type="PANTHER" id="PTHR32387:SF0">
    <property type="entry name" value="PROTEIN NO VEIN"/>
    <property type="match status" value="1"/>
</dbReference>
<evidence type="ECO:0000313" key="4">
    <source>
        <dbReference type="Proteomes" id="UP000266841"/>
    </source>
</evidence>
<accession>K0TDU0</accession>
<proteinExistence type="predicted"/>
<dbReference type="NCBIfam" id="NF047352">
    <property type="entry name" value="P_loop_sacsin"/>
    <property type="match status" value="1"/>
</dbReference>
<dbReference type="InterPro" id="IPR052957">
    <property type="entry name" value="Auxin_embryo_med"/>
</dbReference>
<keyword evidence="1" id="KW-0175">Coiled coil</keyword>
<keyword evidence="4" id="KW-1185">Reference proteome</keyword>
<protein>
    <submittedName>
        <fullName evidence="3">Uncharacterized protein</fullName>
    </submittedName>
</protein>
<evidence type="ECO:0000256" key="1">
    <source>
        <dbReference type="SAM" id="Coils"/>
    </source>
</evidence>
<organism evidence="3 4">
    <name type="scientific">Thalassiosira oceanica</name>
    <name type="common">Marine diatom</name>
    <dbReference type="NCBI Taxonomy" id="159749"/>
    <lineage>
        <taxon>Eukaryota</taxon>
        <taxon>Sar</taxon>
        <taxon>Stramenopiles</taxon>
        <taxon>Ochrophyta</taxon>
        <taxon>Bacillariophyta</taxon>
        <taxon>Coscinodiscophyceae</taxon>
        <taxon>Thalassiosirophycidae</taxon>
        <taxon>Thalassiosirales</taxon>
        <taxon>Thalassiosiraceae</taxon>
        <taxon>Thalassiosira</taxon>
    </lineage>
</organism>
<feature type="region of interest" description="Disordered" evidence="2">
    <location>
        <begin position="2028"/>
        <end position="2055"/>
    </location>
</feature>